<protein>
    <submittedName>
        <fullName evidence="1">Uncharacterized protein</fullName>
    </submittedName>
</protein>
<accession>A0A2U9IL62</accession>
<dbReference type="GeneID" id="36837079"/>
<evidence type="ECO:0000313" key="2">
    <source>
        <dbReference type="Proteomes" id="UP000248410"/>
    </source>
</evidence>
<gene>
    <name evidence="1" type="ORF">DFR86_03880</name>
</gene>
<dbReference type="KEGG" id="asul:DFR86_03880"/>
<dbReference type="RefSeq" id="WP_110379669.1">
    <property type="nucleotide sequence ID" value="NZ_CP029288.2"/>
</dbReference>
<sequence length="96" mass="11079">MKIEDLFNCNNVKCMKTGEFCIEVDNVRIVYSINYNLSIITEILLKSTNFKSVCRILFDTRKGKIIDISCSGFKSDKVKLALEACFKERNLLYNPI</sequence>
<evidence type="ECO:0000313" key="1">
    <source>
        <dbReference type="EMBL" id="AWR96779.1"/>
    </source>
</evidence>
<dbReference type="EMBL" id="CP029288">
    <property type="protein sequence ID" value="AWR96779.1"/>
    <property type="molecule type" value="Genomic_DNA"/>
</dbReference>
<dbReference type="Proteomes" id="UP000248410">
    <property type="component" value="Chromosome"/>
</dbReference>
<keyword evidence="2" id="KW-1185">Reference proteome</keyword>
<proteinExistence type="predicted"/>
<name>A0A2U9IL62_9CREN</name>
<reference evidence="1 2" key="1">
    <citation type="submission" date="2018-05" db="EMBL/GenBank/DDBJ databases">
        <title>Complete Genome Sequences of Extremely Thermoacidophilic, Metal-Mobilizing Type-Strain Members of the Archaeal Family Sulfolobaceae: Acidianus brierleyi DSM-1651T, Acidianus sulfidivorans DSM-18786T, Metallosphaera hakonensis DSM-7519T, and Metallosphaera prunae DSM-10039T.</title>
        <authorList>
            <person name="Counts J.A."/>
            <person name="Kelly R.M."/>
        </authorList>
    </citation>
    <scope>NUCLEOTIDE SEQUENCE [LARGE SCALE GENOMIC DNA]</scope>
    <source>
        <strain evidence="1 2">JP7</strain>
    </source>
</reference>
<dbReference type="OrthoDB" id="42361at2157"/>
<dbReference type="AlphaFoldDB" id="A0A2U9IL62"/>
<organism evidence="1 2">
    <name type="scientific">Acidianus sulfidivorans JP7</name>
    <dbReference type="NCBI Taxonomy" id="619593"/>
    <lineage>
        <taxon>Archaea</taxon>
        <taxon>Thermoproteota</taxon>
        <taxon>Thermoprotei</taxon>
        <taxon>Sulfolobales</taxon>
        <taxon>Sulfolobaceae</taxon>
        <taxon>Acidianus</taxon>
    </lineage>
</organism>